<dbReference type="InterPro" id="IPR007146">
    <property type="entry name" value="Sas10/Utp3/C1D"/>
</dbReference>
<protein>
    <submittedName>
        <fullName evidence="2">Sas10_Utp3 domain-containing protein</fullName>
    </submittedName>
</protein>
<reference evidence="3" key="1">
    <citation type="submission" date="2016-04" db="EMBL/GenBank/DDBJ databases">
        <title>Cephalotus genome sequencing.</title>
        <authorList>
            <person name="Fukushima K."/>
            <person name="Hasebe M."/>
            <person name="Fang X."/>
        </authorList>
    </citation>
    <scope>NUCLEOTIDE SEQUENCE [LARGE SCALE GENOMIC DNA]</scope>
    <source>
        <strain evidence="3">cv. St1</strain>
    </source>
</reference>
<dbReference type="PANTHER" id="PTHR13237">
    <property type="entry name" value="SOMETHING ABOUT SILENCING PROTEIN 10-RELATED"/>
    <property type="match status" value="1"/>
</dbReference>
<keyword evidence="3" id="KW-1185">Reference proteome</keyword>
<feature type="compositionally biased region" description="Basic residues" evidence="1">
    <location>
        <begin position="309"/>
        <end position="320"/>
    </location>
</feature>
<accession>A0A1Q3BFZ2</accession>
<dbReference type="STRING" id="3775.A0A1Q3BFZ2"/>
<sequence length="320" mass="36836">MEETTNSDSNEIVKKEAPQLVSLLKEMKAGLETVRTKVQALTAKVKADNYLTVEGISYLESKHLLLLNYCQAIVYYLLRKAKGFSIEGHPVARSLVEIRLFLEKIRPIDKKLQYQIRKLTTFDATSPGLVGPNEKESGVTQKTEDLLKHRPNPELLIGKSDITTEDNDQVYRPPKMVPTTMGDDKMSKHERNAIRKEREVLRQATQSAYVRDLMNDMEGRPDEIREFVGAESRELTRYLAKRGERDRREEELFTRAPVTKAEKRIEKHLKKSRNGLLDLADNFYDEIKTLPLEVDIGEPTTGISYGSRRTGKPKKRQRRH</sequence>
<dbReference type="OrthoDB" id="203440at2759"/>
<name>A0A1Q3BFZ2_CEPFO</name>
<feature type="region of interest" description="Disordered" evidence="1">
    <location>
        <begin position="166"/>
        <end position="187"/>
    </location>
</feature>
<evidence type="ECO:0000313" key="3">
    <source>
        <dbReference type="Proteomes" id="UP000187406"/>
    </source>
</evidence>
<dbReference type="Proteomes" id="UP000187406">
    <property type="component" value="Unassembled WGS sequence"/>
</dbReference>
<dbReference type="PANTHER" id="PTHR13237:SF9">
    <property type="entry name" value="NEUROGUIDIN"/>
    <property type="match status" value="1"/>
</dbReference>
<proteinExistence type="predicted"/>
<evidence type="ECO:0000256" key="1">
    <source>
        <dbReference type="SAM" id="MobiDB-lite"/>
    </source>
</evidence>
<organism evidence="2 3">
    <name type="scientific">Cephalotus follicularis</name>
    <name type="common">Albany pitcher plant</name>
    <dbReference type="NCBI Taxonomy" id="3775"/>
    <lineage>
        <taxon>Eukaryota</taxon>
        <taxon>Viridiplantae</taxon>
        <taxon>Streptophyta</taxon>
        <taxon>Embryophyta</taxon>
        <taxon>Tracheophyta</taxon>
        <taxon>Spermatophyta</taxon>
        <taxon>Magnoliopsida</taxon>
        <taxon>eudicotyledons</taxon>
        <taxon>Gunneridae</taxon>
        <taxon>Pentapetalae</taxon>
        <taxon>rosids</taxon>
        <taxon>fabids</taxon>
        <taxon>Oxalidales</taxon>
        <taxon>Cephalotaceae</taxon>
        <taxon>Cephalotus</taxon>
    </lineage>
</organism>
<dbReference type="InParanoid" id="A0A1Q3BFZ2"/>
<dbReference type="GO" id="GO:0032040">
    <property type="term" value="C:small-subunit processome"/>
    <property type="evidence" value="ECO:0007669"/>
    <property type="project" value="TreeGrafter"/>
</dbReference>
<evidence type="ECO:0000313" key="2">
    <source>
        <dbReference type="EMBL" id="GAV66858.1"/>
    </source>
</evidence>
<dbReference type="EMBL" id="BDDD01000503">
    <property type="protein sequence ID" value="GAV66858.1"/>
    <property type="molecule type" value="Genomic_DNA"/>
</dbReference>
<dbReference type="FunCoup" id="A0A1Q3BFZ2">
    <property type="interactions" value="3362"/>
</dbReference>
<dbReference type="AlphaFoldDB" id="A0A1Q3BFZ2"/>
<gene>
    <name evidence="2" type="ORF">CFOL_v3_10368</name>
</gene>
<feature type="region of interest" description="Disordered" evidence="1">
    <location>
        <begin position="298"/>
        <end position="320"/>
    </location>
</feature>
<comment type="caution">
    <text evidence="2">The sequence shown here is derived from an EMBL/GenBank/DDBJ whole genome shotgun (WGS) entry which is preliminary data.</text>
</comment>
<dbReference type="GO" id="GO:0000462">
    <property type="term" value="P:maturation of SSU-rRNA from tricistronic rRNA transcript (SSU-rRNA, 5.8S rRNA, LSU-rRNA)"/>
    <property type="evidence" value="ECO:0007669"/>
    <property type="project" value="TreeGrafter"/>
</dbReference>
<dbReference type="Pfam" id="PF04000">
    <property type="entry name" value="Sas10_Utp3"/>
    <property type="match status" value="1"/>
</dbReference>